<keyword evidence="2" id="KW-0472">Membrane</keyword>
<proteinExistence type="predicted"/>
<feature type="region of interest" description="Disordered" evidence="1">
    <location>
        <begin position="196"/>
        <end position="221"/>
    </location>
</feature>
<evidence type="ECO:0000313" key="4">
    <source>
        <dbReference type="EMBL" id="CAF3726366.1"/>
    </source>
</evidence>
<feature type="compositionally biased region" description="Polar residues" evidence="1">
    <location>
        <begin position="196"/>
        <end position="217"/>
    </location>
</feature>
<comment type="caution">
    <text evidence="3">The sequence shown here is derived from an EMBL/GenBank/DDBJ whole genome shotgun (WGS) entry which is preliminary data.</text>
</comment>
<feature type="transmembrane region" description="Helical" evidence="2">
    <location>
        <begin position="87"/>
        <end position="111"/>
    </location>
</feature>
<evidence type="ECO:0000313" key="5">
    <source>
        <dbReference type="Proteomes" id="UP000663845"/>
    </source>
</evidence>
<dbReference type="Proteomes" id="UP000663844">
    <property type="component" value="Unassembled WGS sequence"/>
</dbReference>
<name>A0A815DFL2_9BILA</name>
<sequence>MAVNGMFTYEDLYAHKSIQYHHKLHPQVSSLQTSSSFIRDPFISEINQATAITVPTLQSVNLTSSTTDDIELSAIQNKLADIIPFTYFYWLLVALAILLTLTLTIIFICYCRTFCKNRRNRRSSLPSFHRYRTENRRVHSREIYRSKIPSFLPAPTPPCPSKSLASLNNQLHGQDLDSVVSPEVARLGVYRNEPLSTFSNPSSNQNSFVQNRLSARSSDPPLKVEQLYEAQRASMAVDDDDDDLKTDIVMIDIE</sequence>
<accession>A0A815DFL2</accession>
<protein>
    <submittedName>
        <fullName evidence="3">Uncharacterized protein</fullName>
    </submittedName>
</protein>
<keyword evidence="2" id="KW-0812">Transmembrane</keyword>
<keyword evidence="2" id="KW-1133">Transmembrane helix</keyword>
<reference evidence="3" key="1">
    <citation type="submission" date="2021-02" db="EMBL/GenBank/DDBJ databases">
        <authorList>
            <person name="Nowell W R."/>
        </authorList>
    </citation>
    <scope>NUCLEOTIDE SEQUENCE</scope>
</reference>
<evidence type="ECO:0000256" key="2">
    <source>
        <dbReference type="SAM" id="Phobius"/>
    </source>
</evidence>
<dbReference type="EMBL" id="CAJNOG010000560">
    <property type="protein sequence ID" value="CAF1296599.1"/>
    <property type="molecule type" value="Genomic_DNA"/>
</dbReference>
<dbReference type="Proteomes" id="UP000663845">
    <property type="component" value="Unassembled WGS sequence"/>
</dbReference>
<dbReference type="AlphaFoldDB" id="A0A815DFL2"/>
<evidence type="ECO:0000256" key="1">
    <source>
        <dbReference type="SAM" id="MobiDB-lite"/>
    </source>
</evidence>
<gene>
    <name evidence="3" type="ORF">JYZ213_LOCUS32076</name>
    <name evidence="4" type="ORF">OXD698_LOCUS13982</name>
</gene>
<dbReference type="EMBL" id="CAJOAZ010000866">
    <property type="protein sequence ID" value="CAF3726366.1"/>
    <property type="molecule type" value="Genomic_DNA"/>
</dbReference>
<organism evidence="3 5">
    <name type="scientific">Adineta steineri</name>
    <dbReference type="NCBI Taxonomy" id="433720"/>
    <lineage>
        <taxon>Eukaryota</taxon>
        <taxon>Metazoa</taxon>
        <taxon>Spiralia</taxon>
        <taxon>Gnathifera</taxon>
        <taxon>Rotifera</taxon>
        <taxon>Eurotatoria</taxon>
        <taxon>Bdelloidea</taxon>
        <taxon>Adinetida</taxon>
        <taxon>Adinetidae</taxon>
        <taxon>Adineta</taxon>
    </lineage>
</organism>
<evidence type="ECO:0000313" key="3">
    <source>
        <dbReference type="EMBL" id="CAF1296599.1"/>
    </source>
</evidence>